<sequence>MRTLVFTMIALCFGLQAMAQATGPAEFLQSYLWHVDHPQFGGFSGLELSDDGNDLVTLSDRTSLWRAHITRDAQGRITAVAPTENPITLHDYRDREMTVSRGDSEGLALAPDGGVYVSFEGDLPRVDHYAKGSSRAGKLPRAVEFKNMQANASLEALAVDQSGALYTLPERSGRSGLAFPVFELKNNRWSRPFSIPREGEWQAVGADFGPDGRLYLLERDFWGLLGFLTRVQVFDVKNGKLSGGEVLLQTTAGHHDNLEGLSVWRDAAGFIRLTMISDDNFRKILQRTEIVEYRLPK</sequence>
<feature type="domain" description="Phytase-like" evidence="2">
    <location>
        <begin position="39"/>
        <end position="281"/>
    </location>
</feature>
<gene>
    <name evidence="3" type="ORF">VSX56_02900</name>
</gene>
<dbReference type="PIRSF" id="PIRSF031900">
    <property type="entry name" value="UCP031900"/>
    <property type="match status" value="1"/>
</dbReference>
<organism evidence="3 4">
    <name type="scientific">Thioclava kandeliae</name>
    <dbReference type="NCBI Taxonomy" id="3070818"/>
    <lineage>
        <taxon>Bacteria</taxon>
        <taxon>Pseudomonadati</taxon>
        <taxon>Pseudomonadota</taxon>
        <taxon>Alphaproteobacteria</taxon>
        <taxon>Rhodobacterales</taxon>
        <taxon>Paracoccaceae</taxon>
        <taxon>Thioclava</taxon>
    </lineage>
</organism>
<protein>
    <submittedName>
        <fullName evidence="3">Esterase-like activity of phytase family protein</fullName>
    </submittedName>
</protein>
<evidence type="ECO:0000313" key="3">
    <source>
        <dbReference type="EMBL" id="MER5170711.1"/>
    </source>
</evidence>
<evidence type="ECO:0000313" key="4">
    <source>
        <dbReference type="Proteomes" id="UP001438953"/>
    </source>
</evidence>
<name>A0ABV1SCT4_9RHOB</name>
<keyword evidence="1" id="KW-0732">Signal</keyword>
<keyword evidence="4" id="KW-1185">Reference proteome</keyword>
<dbReference type="InterPro" id="IPR027372">
    <property type="entry name" value="Phytase-like_dom"/>
</dbReference>
<dbReference type="SUPFAM" id="SSF101898">
    <property type="entry name" value="NHL repeat"/>
    <property type="match status" value="1"/>
</dbReference>
<dbReference type="EMBL" id="JAYWLC010000002">
    <property type="protein sequence ID" value="MER5170711.1"/>
    <property type="molecule type" value="Genomic_DNA"/>
</dbReference>
<accession>A0ABV1SCT4</accession>
<comment type="caution">
    <text evidence="3">The sequence shown here is derived from an EMBL/GenBank/DDBJ whole genome shotgun (WGS) entry which is preliminary data.</text>
</comment>
<dbReference type="InterPro" id="IPR014567">
    <property type="entry name" value="UCP031900"/>
</dbReference>
<dbReference type="Proteomes" id="UP001438953">
    <property type="component" value="Unassembled WGS sequence"/>
</dbReference>
<evidence type="ECO:0000259" key="2">
    <source>
        <dbReference type="Pfam" id="PF13449"/>
    </source>
</evidence>
<feature type="signal peptide" evidence="1">
    <location>
        <begin position="1"/>
        <end position="19"/>
    </location>
</feature>
<feature type="chain" id="PRO_5046789140" evidence="1">
    <location>
        <begin position="20"/>
        <end position="297"/>
    </location>
</feature>
<proteinExistence type="predicted"/>
<dbReference type="Pfam" id="PF13449">
    <property type="entry name" value="Phytase-like"/>
    <property type="match status" value="1"/>
</dbReference>
<reference evidence="3 4" key="1">
    <citation type="submission" date="2024-06" db="EMBL/GenBank/DDBJ databases">
        <title>Thioclava kandeliae sp. nov. from a rhizosphere soil sample of Kandelia candel in a mangrove.</title>
        <authorList>
            <person name="Mu T."/>
        </authorList>
    </citation>
    <scope>NUCLEOTIDE SEQUENCE [LARGE SCALE GENOMIC DNA]</scope>
    <source>
        <strain evidence="3 4">CPCC 100088</strain>
    </source>
</reference>
<dbReference type="RefSeq" id="WP_339113678.1">
    <property type="nucleotide sequence ID" value="NZ_JAYWLC010000002.1"/>
</dbReference>
<evidence type="ECO:0000256" key="1">
    <source>
        <dbReference type="SAM" id="SignalP"/>
    </source>
</evidence>